<dbReference type="KEGG" id="mng:MNEG_11184"/>
<evidence type="ECO:0000313" key="2">
    <source>
        <dbReference type="EMBL" id="KIY96779.1"/>
    </source>
</evidence>
<dbReference type="EMBL" id="KK102848">
    <property type="protein sequence ID" value="KIY96779.1"/>
    <property type="molecule type" value="Genomic_DNA"/>
</dbReference>
<reference evidence="2 3" key="1">
    <citation type="journal article" date="2013" name="BMC Genomics">
        <title>Reconstruction of the lipid metabolism for the microalga Monoraphidium neglectum from its genome sequence reveals characteristics suitable for biofuel production.</title>
        <authorList>
            <person name="Bogen C."/>
            <person name="Al-Dilaimi A."/>
            <person name="Albersmeier A."/>
            <person name="Wichmann J."/>
            <person name="Grundmann M."/>
            <person name="Rupp O."/>
            <person name="Lauersen K.J."/>
            <person name="Blifernez-Klassen O."/>
            <person name="Kalinowski J."/>
            <person name="Goesmann A."/>
            <person name="Mussgnug J.H."/>
            <person name="Kruse O."/>
        </authorList>
    </citation>
    <scope>NUCLEOTIDE SEQUENCE [LARGE SCALE GENOMIC DNA]</scope>
    <source>
        <strain evidence="2 3">SAG 48.87</strain>
    </source>
</reference>
<name>A0A0D2LZG2_9CHLO</name>
<dbReference type="AlphaFoldDB" id="A0A0D2LZG2"/>
<gene>
    <name evidence="2" type="ORF">MNEG_11184</name>
</gene>
<sequence>MVAQLSQRGPWLRRPSGLLAPDGGGGPGAGLSGGGLGLGSGGGLGGGEEEWLRQAGLEVPREIRDELYFLTQEKATQEMHTALRGVPALVLSCDADVLADPSLKDGFRRKVAAYVAFIKAYRGLVSAQDSWGAVPEAAPGAPSNAEHIACVQAAAPDAAIIPVANGRIAAALAPDSEAAGAADGVAAAAAVPAPSGALEALPRAVAAASQGA</sequence>
<dbReference type="GeneID" id="25728421"/>
<accession>A0A0D2LZG2</accession>
<evidence type="ECO:0000313" key="3">
    <source>
        <dbReference type="Proteomes" id="UP000054498"/>
    </source>
</evidence>
<evidence type="ECO:0000256" key="1">
    <source>
        <dbReference type="SAM" id="MobiDB-lite"/>
    </source>
</evidence>
<feature type="compositionally biased region" description="Gly residues" evidence="1">
    <location>
        <begin position="22"/>
        <end position="32"/>
    </location>
</feature>
<feature type="region of interest" description="Disordered" evidence="1">
    <location>
        <begin position="1"/>
        <end position="32"/>
    </location>
</feature>
<proteinExistence type="predicted"/>
<dbReference type="Proteomes" id="UP000054498">
    <property type="component" value="Unassembled WGS sequence"/>
</dbReference>
<dbReference type="RefSeq" id="XP_013895799.1">
    <property type="nucleotide sequence ID" value="XM_014040345.1"/>
</dbReference>
<protein>
    <submittedName>
        <fullName evidence="2">Uncharacterized protein</fullName>
    </submittedName>
</protein>
<keyword evidence="3" id="KW-1185">Reference proteome</keyword>
<organism evidence="2 3">
    <name type="scientific">Monoraphidium neglectum</name>
    <dbReference type="NCBI Taxonomy" id="145388"/>
    <lineage>
        <taxon>Eukaryota</taxon>
        <taxon>Viridiplantae</taxon>
        <taxon>Chlorophyta</taxon>
        <taxon>core chlorophytes</taxon>
        <taxon>Chlorophyceae</taxon>
        <taxon>CS clade</taxon>
        <taxon>Sphaeropleales</taxon>
        <taxon>Selenastraceae</taxon>
        <taxon>Monoraphidium</taxon>
    </lineage>
</organism>